<dbReference type="Gene3D" id="3.40.250.10">
    <property type="entry name" value="Rhodanese-like domain"/>
    <property type="match status" value="1"/>
</dbReference>
<keyword evidence="3" id="KW-1185">Reference proteome</keyword>
<name>A0ABW5NEH8_9FLAO</name>
<dbReference type="PROSITE" id="PS50206">
    <property type="entry name" value="RHODANESE_3"/>
    <property type="match status" value="1"/>
</dbReference>
<dbReference type="Proteomes" id="UP001597459">
    <property type="component" value="Unassembled WGS sequence"/>
</dbReference>
<dbReference type="CDD" id="cd07724">
    <property type="entry name" value="POD-like_MBL-fold"/>
    <property type="match status" value="1"/>
</dbReference>
<accession>A0ABW5NEH8</accession>
<proteinExistence type="predicted"/>
<dbReference type="SUPFAM" id="SSF56281">
    <property type="entry name" value="Metallo-hydrolase/oxidoreductase"/>
    <property type="match status" value="1"/>
</dbReference>
<dbReference type="Pfam" id="PF00581">
    <property type="entry name" value="Rhodanese"/>
    <property type="match status" value="1"/>
</dbReference>
<dbReference type="Gene3D" id="3.60.15.10">
    <property type="entry name" value="Ribonuclease Z/Hydroxyacylglutathione hydrolase-like"/>
    <property type="match status" value="1"/>
</dbReference>
<dbReference type="InterPro" id="IPR036873">
    <property type="entry name" value="Rhodanese-like_dom_sf"/>
</dbReference>
<dbReference type="InterPro" id="IPR051682">
    <property type="entry name" value="Mito_Persulfide_Diox"/>
</dbReference>
<dbReference type="SMART" id="SM00450">
    <property type="entry name" value="RHOD"/>
    <property type="match status" value="1"/>
</dbReference>
<evidence type="ECO:0000313" key="3">
    <source>
        <dbReference type="Proteomes" id="UP001597459"/>
    </source>
</evidence>
<dbReference type="Pfam" id="PF00753">
    <property type="entry name" value="Lactamase_B"/>
    <property type="match status" value="1"/>
</dbReference>
<reference evidence="3" key="1">
    <citation type="journal article" date="2019" name="Int. J. Syst. Evol. Microbiol.">
        <title>The Global Catalogue of Microorganisms (GCM) 10K type strain sequencing project: providing services to taxonomists for standard genome sequencing and annotation.</title>
        <authorList>
            <consortium name="The Broad Institute Genomics Platform"/>
            <consortium name="The Broad Institute Genome Sequencing Center for Infectious Disease"/>
            <person name="Wu L."/>
            <person name="Ma J."/>
        </authorList>
    </citation>
    <scope>NUCLEOTIDE SEQUENCE [LARGE SCALE GENOMIC DNA]</scope>
    <source>
        <strain evidence="3">KCTC 42423</strain>
    </source>
</reference>
<evidence type="ECO:0000313" key="2">
    <source>
        <dbReference type="EMBL" id="MFD2592815.1"/>
    </source>
</evidence>
<protein>
    <submittedName>
        <fullName evidence="2">MBL fold metallo-hydrolase</fullName>
    </submittedName>
</protein>
<sequence length="367" mass="40989">MTDTLISVEELRTKLENKERIQVIDIRPLEEREEWKIPGSVHVDVYHQLKSGKEDVFSTMDFLKDETVVTVCAAGKTSLIAMEQLRKKGVKVYSLEGGMRSWTRAWNTAITEDKHLKIIQVRRTGKGCLSYIIGSDGEALVIDPSLDIEVYISIAKNNNWKITHVLDTHIHADHFSRAKRLATTVKAQLLMPPNTALQYPYEKIQDQQLISFGLTNIQAIATPGHTSDSFSYLLQEKYLFSGDTLFTKGVGRPDLKANTDQAKIKAGILYDSLQKILSLSKDIIVFPGHISEPVSFDGKTIANSLGNIIDTVPLLTLEKQLFVQALLANIPLTPPNYEKIVALNYKGDIKERELIGLEAGANRCAIS</sequence>
<feature type="domain" description="Rhodanese" evidence="1">
    <location>
        <begin position="17"/>
        <end position="111"/>
    </location>
</feature>
<dbReference type="InterPro" id="IPR001763">
    <property type="entry name" value="Rhodanese-like_dom"/>
</dbReference>
<dbReference type="EMBL" id="JBHULX010000039">
    <property type="protein sequence ID" value="MFD2592815.1"/>
    <property type="molecule type" value="Genomic_DNA"/>
</dbReference>
<dbReference type="PANTHER" id="PTHR43084">
    <property type="entry name" value="PERSULFIDE DIOXYGENASE ETHE1"/>
    <property type="match status" value="1"/>
</dbReference>
<evidence type="ECO:0000259" key="1">
    <source>
        <dbReference type="PROSITE" id="PS50206"/>
    </source>
</evidence>
<dbReference type="SMART" id="SM00849">
    <property type="entry name" value="Lactamase_B"/>
    <property type="match status" value="1"/>
</dbReference>
<dbReference type="InterPro" id="IPR036866">
    <property type="entry name" value="RibonucZ/Hydroxyglut_hydro"/>
</dbReference>
<dbReference type="RefSeq" id="WP_378254942.1">
    <property type="nucleotide sequence ID" value="NZ_JBHSJV010000001.1"/>
</dbReference>
<gene>
    <name evidence="2" type="ORF">ACFSTE_18400</name>
</gene>
<dbReference type="InterPro" id="IPR001279">
    <property type="entry name" value="Metallo-B-lactamas"/>
</dbReference>
<comment type="caution">
    <text evidence="2">The sequence shown here is derived from an EMBL/GenBank/DDBJ whole genome shotgun (WGS) entry which is preliminary data.</text>
</comment>
<dbReference type="InterPro" id="IPR044528">
    <property type="entry name" value="POD-like_MBL-fold"/>
</dbReference>
<dbReference type="CDD" id="cd00158">
    <property type="entry name" value="RHOD"/>
    <property type="match status" value="1"/>
</dbReference>
<organism evidence="2 3">
    <name type="scientific">Aquimarina hainanensis</name>
    <dbReference type="NCBI Taxonomy" id="1578017"/>
    <lineage>
        <taxon>Bacteria</taxon>
        <taxon>Pseudomonadati</taxon>
        <taxon>Bacteroidota</taxon>
        <taxon>Flavobacteriia</taxon>
        <taxon>Flavobacteriales</taxon>
        <taxon>Flavobacteriaceae</taxon>
        <taxon>Aquimarina</taxon>
    </lineage>
</organism>
<dbReference type="SUPFAM" id="SSF52821">
    <property type="entry name" value="Rhodanese/Cell cycle control phosphatase"/>
    <property type="match status" value="1"/>
</dbReference>
<dbReference type="PANTHER" id="PTHR43084:SF7">
    <property type="entry name" value="BETA-LACTAMASE DOMAIN PROTEIN"/>
    <property type="match status" value="1"/>
</dbReference>